<dbReference type="InterPro" id="IPR029063">
    <property type="entry name" value="SAM-dependent_MTases_sf"/>
</dbReference>
<dbReference type="CDD" id="cd02440">
    <property type="entry name" value="AdoMet_MTases"/>
    <property type="match status" value="1"/>
</dbReference>
<dbReference type="Gene3D" id="3.40.50.150">
    <property type="entry name" value="Vaccinia Virus protein VP39"/>
    <property type="match status" value="1"/>
</dbReference>
<dbReference type="InterPro" id="IPR013217">
    <property type="entry name" value="Methyltransf_12"/>
</dbReference>
<dbReference type="PANTHER" id="PTHR43861">
    <property type="entry name" value="TRANS-ACONITATE 2-METHYLTRANSFERASE-RELATED"/>
    <property type="match status" value="1"/>
</dbReference>
<evidence type="ECO:0000259" key="1">
    <source>
        <dbReference type="Pfam" id="PF08242"/>
    </source>
</evidence>
<dbReference type="Pfam" id="PF08242">
    <property type="entry name" value="Methyltransf_12"/>
    <property type="match status" value="1"/>
</dbReference>
<dbReference type="Proteomes" id="UP001156666">
    <property type="component" value="Unassembled WGS sequence"/>
</dbReference>
<sequence length="214" mass="24205">MIIFLFSACNTAETKRPEEVAYPDSKPLIEVVDEVDDSGRIVWQKPEEVVKILGDISEKTIADIGSGSGYFTFRFALKAKKVIAIDIDPSMIKIVETFKQQLPKDIQSKIETRLAIPSDPLIQKEEADIITIINTIGYIENRLAYLKKIRAGLKENGEIFILDFKAKNIPINAPEMKYRVPLSTLENDLANAGYTVFSSDDRTLDYQYIIRAKK</sequence>
<reference evidence="2" key="2">
    <citation type="submission" date="2023-01" db="EMBL/GenBank/DDBJ databases">
        <title>Draft genome sequence of Portibacter lacus strain NBRC 108769.</title>
        <authorList>
            <person name="Sun Q."/>
            <person name="Mori K."/>
        </authorList>
    </citation>
    <scope>NUCLEOTIDE SEQUENCE</scope>
    <source>
        <strain evidence="2">NBRC 108769</strain>
    </source>
</reference>
<keyword evidence="3" id="KW-1185">Reference proteome</keyword>
<reference evidence="2" key="1">
    <citation type="journal article" date="2014" name="Int. J. Syst. Evol. Microbiol.">
        <title>Complete genome sequence of Corynebacterium casei LMG S-19264T (=DSM 44701T), isolated from a smear-ripened cheese.</title>
        <authorList>
            <consortium name="US DOE Joint Genome Institute (JGI-PGF)"/>
            <person name="Walter F."/>
            <person name="Albersmeier A."/>
            <person name="Kalinowski J."/>
            <person name="Ruckert C."/>
        </authorList>
    </citation>
    <scope>NUCLEOTIDE SEQUENCE</scope>
    <source>
        <strain evidence="2">NBRC 108769</strain>
    </source>
</reference>
<dbReference type="AlphaFoldDB" id="A0AA37SSQ0"/>
<organism evidence="2 3">
    <name type="scientific">Portibacter lacus</name>
    <dbReference type="NCBI Taxonomy" id="1099794"/>
    <lineage>
        <taxon>Bacteria</taxon>
        <taxon>Pseudomonadati</taxon>
        <taxon>Bacteroidota</taxon>
        <taxon>Saprospiria</taxon>
        <taxon>Saprospirales</taxon>
        <taxon>Haliscomenobacteraceae</taxon>
        <taxon>Portibacter</taxon>
    </lineage>
</organism>
<protein>
    <recommendedName>
        <fullName evidence="1">Methyltransferase type 12 domain-containing protein</fullName>
    </recommendedName>
</protein>
<name>A0AA37SSQ0_9BACT</name>
<proteinExistence type="predicted"/>
<evidence type="ECO:0000313" key="3">
    <source>
        <dbReference type="Proteomes" id="UP001156666"/>
    </source>
</evidence>
<comment type="caution">
    <text evidence="2">The sequence shown here is derived from an EMBL/GenBank/DDBJ whole genome shotgun (WGS) entry which is preliminary data.</text>
</comment>
<dbReference type="SUPFAM" id="SSF53335">
    <property type="entry name" value="S-adenosyl-L-methionine-dependent methyltransferases"/>
    <property type="match status" value="1"/>
</dbReference>
<gene>
    <name evidence="2" type="ORF">GCM10007940_20930</name>
</gene>
<accession>A0AA37SSQ0</accession>
<evidence type="ECO:0000313" key="2">
    <source>
        <dbReference type="EMBL" id="GLR17478.1"/>
    </source>
</evidence>
<dbReference type="EMBL" id="BSOH01000012">
    <property type="protein sequence ID" value="GLR17478.1"/>
    <property type="molecule type" value="Genomic_DNA"/>
</dbReference>
<dbReference type="PANTHER" id="PTHR43861:SF6">
    <property type="entry name" value="METHYLTRANSFERASE TYPE 11"/>
    <property type="match status" value="1"/>
</dbReference>
<feature type="domain" description="Methyltransferase type 12" evidence="1">
    <location>
        <begin position="63"/>
        <end position="158"/>
    </location>
</feature>